<evidence type="ECO:0000256" key="2">
    <source>
        <dbReference type="ARBA" id="ARBA00023125"/>
    </source>
</evidence>
<proteinExistence type="predicted"/>
<evidence type="ECO:0000256" key="3">
    <source>
        <dbReference type="ARBA" id="ARBA00023163"/>
    </source>
</evidence>
<reference evidence="6" key="1">
    <citation type="journal article" date="2019" name="Int. J. Syst. Evol. Microbiol.">
        <title>The Global Catalogue of Microorganisms (GCM) 10K type strain sequencing project: providing services to taxonomists for standard genome sequencing and annotation.</title>
        <authorList>
            <consortium name="The Broad Institute Genomics Platform"/>
            <consortium name="The Broad Institute Genome Sequencing Center for Infectious Disease"/>
            <person name="Wu L."/>
            <person name="Ma J."/>
        </authorList>
    </citation>
    <scope>NUCLEOTIDE SEQUENCE [LARGE SCALE GENOMIC DNA]</scope>
    <source>
        <strain evidence="6">JCM 31319</strain>
    </source>
</reference>
<dbReference type="Gene3D" id="1.10.260.40">
    <property type="entry name" value="lambda repressor-like DNA-binding domains"/>
    <property type="match status" value="1"/>
</dbReference>
<dbReference type="GO" id="GO:0003677">
    <property type="term" value="F:DNA binding"/>
    <property type="evidence" value="ECO:0007669"/>
    <property type="project" value="UniProtKB-KW"/>
</dbReference>
<dbReference type="Proteomes" id="UP001597094">
    <property type="component" value="Unassembled WGS sequence"/>
</dbReference>
<evidence type="ECO:0000256" key="1">
    <source>
        <dbReference type="ARBA" id="ARBA00023015"/>
    </source>
</evidence>
<accession>A0ABW3SQW0</accession>
<dbReference type="PROSITE" id="PS50932">
    <property type="entry name" value="HTH_LACI_2"/>
    <property type="match status" value="1"/>
</dbReference>
<dbReference type="InterPro" id="IPR000843">
    <property type="entry name" value="HTH_LacI"/>
</dbReference>
<keyword evidence="6" id="KW-1185">Reference proteome</keyword>
<evidence type="ECO:0000313" key="5">
    <source>
        <dbReference type="EMBL" id="MFD1186481.1"/>
    </source>
</evidence>
<gene>
    <name evidence="5" type="ORF">ACFQ2O_09710</name>
</gene>
<dbReference type="Pfam" id="PF00532">
    <property type="entry name" value="Peripla_BP_1"/>
    <property type="match status" value="1"/>
</dbReference>
<organism evidence="5 6">
    <name type="scientific">Pontibacter rugosus</name>
    <dbReference type="NCBI Taxonomy" id="1745966"/>
    <lineage>
        <taxon>Bacteria</taxon>
        <taxon>Pseudomonadati</taxon>
        <taxon>Bacteroidota</taxon>
        <taxon>Cytophagia</taxon>
        <taxon>Cytophagales</taxon>
        <taxon>Hymenobacteraceae</taxon>
        <taxon>Pontibacter</taxon>
    </lineage>
</organism>
<dbReference type="InterPro" id="IPR001761">
    <property type="entry name" value="Peripla_BP/Lac1_sug-bd_dom"/>
</dbReference>
<comment type="caution">
    <text evidence="5">The sequence shown here is derived from an EMBL/GenBank/DDBJ whole genome shotgun (WGS) entry which is preliminary data.</text>
</comment>
<dbReference type="InterPro" id="IPR010982">
    <property type="entry name" value="Lambda_DNA-bd_dom_sf"/>
</dbReference>
<name>A0ABW3SQW0_9BACT</name>
<sequence>METKAKVTIHDIAEKLNITASTVSRALNNSPRISDITKKAVLKAAKQMNYQPNNIAAALRNGKSNIIGIIVPTADRAFFASVIRGIEEVANDYNYKVIISQSYDNYDKEVQTIDALFSARVDGIIASIGKNTEDFEHYRKAQERGFPLVLFDRTTDALEVSQVLIDDYWGAYKVVEHLIEQGCKRIAHFTNPRKVSVFKERLRGYADALKDNGLPYDEDLVVPSNLQLEDGRASMEQLLKLKEMPDAVFSASDFGAMGAMQVLKEKGIKIPQEVALAGFSNDPFTSFTDPPLTTVDQLSITMGRRTAELFFQQLKAGDKQFIPQKTVLKPELVIRKSSLKKEHK</sequence>
<feature type="domain" description="HTH lacI-type" evidence="4">
    <location>
        <begin position="7"/>
        <end position="61"/>
    </location>
</feature>
<evidence type="ECO:0000313" key="6">
    <source>
        <dbReference type="Proteomes" id="UP001597094"/>
    </source>
</evidence>
<dbReference type="SUPFAM" id="SSF47413">
    <property type="entry name" value="lambda repressor-like DNA-binding domains"/>
    <property type="match status" value="1"/>
</dbReference>
<dbReference type="CDD" id="cd01392">
    <property type="entry name" value="HTH_LacI"/>
    <property type="match status" value="1"/>
</dbReference>
<dbReference type="PANTHER" id="PTHR30146">
    <property type="entry name" value="LACI-RELATED TRANSCRIPTIONAL REPRESSOR"/>
    <property type="match status" value="1"/>
</dbReference>
<dbReference type="Pfam" id="PF00356">
    <property type="entry name" value="LacI"/>
    <property type="match status" value="1"/>
</dbReference>
<dbReference type="PANTHER" id="PTHR30146:SF109">
    <property type="entry name" value="HTH-TYPE TRANSCRIPTIONAL REGULATOR GALS"/>
    <property type="match status" value="1"/>
</dbReference>
<protein>
    <submittedName>
        <fullName evidence="5">LacI family DNA-binding transcriptional regulator</fullName>
    </submittedName>
</protein>
<dbReference type="RefSeq" id="WP_377526457.1">
    <property type="nucleotide sequence ID" value="NZ_JBHTLD010000071.1"/>
</dbReference>
<dbReference type="CDD" id="cd06267">
    <property type="entry name" value="PBP1_LacI_sugar_binding-like"/>
    <property type="match status" value="1"/>
</dbReference>
<evidence type="ECO:0000259" key="4">
    <source>
        <dbReference type="PROSITE" id="PS50932"/>
    </source>
</evidence>
<dbReference type="SMART" id="SM00354">
    <property type="entry name" value="HTH_LACI"/>
    <property type="match status" value="1"/>
</dbReference>
<keyword evidence="2 5" id="KW-0238">DNA-binding</keyword>
<dbReference type="EMBL" id="JBHTLD010000071">
    <property type="protein sequence ID" value="MFD1186481.1"/>
    <property type="molecule type" value="Genomic_DNA"/>
</dbReference>
<dbReference type="SUPFAM" id="SSF53822">
    <property type="entry name" value="Periplasmic binding protein-like I"/>
    <property type="match status" value="1"/>
</dbReference>
<keyword evidence="1" id="KW-0805">Transcription regulation</keyword>
<dbReference type="Gene3D" id="3.40.50.2300">
    <property type="match status" value="2"/>
</dbReference>
<dbReference type="InterPro" id="IPR028082">
    <property type="entry name" value="Peripla_BP_I"/>
</dbReference>
<keyword evidence="3" id="KW-0804">Transcription</keyword>